<keyword evidence="4" id="KW-0732">Signal</keyword>
<organism evidence="16 17">
    <name type="scientific">Dentipellis fragilis</name>
    <dbReference type="NCBI Taxonomy" id="205917"/>
    <lineage>
        <taxon>Eukaryota</taxon>
        <taxon>Fungi</taxon>
        <taxon>Dikarya</taxon>
        <taxon>Basidiomycota</taxon>
        <taxon>Agaricomycotina</taxon>
        <taxon>Agaricomycetes</taxon>
        <taxon>Russulales</taxon>
        <taxon>Hericiaceae</taxon>
        <taxon>Dentipellis</taxon>
    </lineage>
</organism>
<dbReference type="SUPFAM" id="SSF48225">
    <property type="entry name" value="Seven-hairpin glycosidases"/>
    <property type="match status" value="1"/>
</dbReference>
<dbReference type="GO" id="GO:0005783">
    <property type="term" value="C:endoplasmic reticulum"/>
    <property type="evidence" value="ECO:0007669"/>
    <property type="project" value="TreeGrafter"/>
</dbReference>
<evidence type="ECO:0000256" key="3">
    <source>
        <dbReference type="ARBA" id="ARBA00007658"/>
    </source>
</evidence>
<comment type="similarity">
    <text evidence="3 14">Belongs to the glycosyl hydrolase 47 family.</text>
</comment>
<feature type="active site" description="Proton donor" evidence="11">
    <location>
        <position position="482"/>
    </location>
</feature>
<proteinExistence type="inferred from homology"/>
<dbReference type="PANTHER" id="PTHR11742:SF101">
    <property type="entry name" value="MANNOSYL-OLIGOSACCHARIDE ALPHA-1,2-MANNOSIDASE 1B"/>
    <property type="match status" value="1"/>
</dbReference>
<evidence type="ECO:0000256" key="6">
    <source>
        <dbReference type="ARBA" id="ARBA00023157"/>
    </source>
</evidence>
<evidence type="ECO:0000313" key="16">
    <source>
        <dbReference type="EMBL" id="TFY70788.1"/>
    </source>
</evidence>
<protein>
    <recommendedName>
        <fullName evidence="14">alpha-1,2-Mannosidase</fullName>
        <ecNumber evidence="14">3.2.1.-</ecNumber>
    </recommendedName>
</protein>
<evidence type="ECO:0000313" key="17">
    <source>
        <dbReference type="Proteomes" id="UP000298327"/>
    </source>
</evidence>
<dbReference type="EMBL" id="SEOQ01000082">
    <property type="protein sequence ID" value="TFY70788.1"/>
    <property type="molecule type" value="Genomic_DNA"/>
</dbReference>
<keyword evidence="17" id="KW-1185">Reference proteome</keyword>
<evidence type="ECO:0000256" key="2">
    <source>
        <dbReference type="ARBA" id="ARBA00004922"/>
    </source>
</evidence>
<keyword evidence="5 14" id="KW-0378">Hydrolase</keyword>
<dbReference type="Proteomes" id="UP000298327">
    <property type="component" value="Unassembled WGS sequence"/>
</dbReference>
<dbReference type="GO" id="GO:0016020">
    <property type="term" value="C:membrane"/>
    <property type="evidence" value="ECO:0007669"/>
    <property type="project" value="InterPro"/>
</dbReference>
<dbReference type="PRINTS" id="PR00747">
    <property type="entry name" value="GLYHDRLASE47"/>
</dbReference>
<evidence type="ECO:0000256" key="10">
    <source>
        <dbReference type="ARBA" id="ARBA00048605"/>
    </source>
</evidence>
<dbReference type="Pfam" id="PF01532">
    <property type="entry name" value="Glyco_hydro_47"/>
    <property type="match status" value="1"/>
</dbReference>
<dbReference type="InterPro" id="IPR036026">
    <property type="entry name" value="Seven-hairpin_glycosidases"/>
</dbReference>
<dbReference type="OrthoDB" id="8118055at2759"/>
<dbReference type="PANTHER" id="PTHR11742">
    <property type="entry name" value="MANNOSYL-OLIGOSACCHARIDE ALPHA-1,2-MANNOSIDASE-RELATED"/>
    <property type="match status" value="1"/>
</dbReference>
<keyword evidence="6 13" id="KW-1015">Disulfide bond</keyword>
<keyword evidence="8 14" id="KW-0326">Glycosidase</keyword>
<feature type="region of interest" description="Disordered" evidence="15">
    <location>
        <begin position="623"/>
        <end position="662"/>
    </location>
</feature>
<evidence type="ECO:0000256" key="9">
    <source>
        <dbReference type="ARBA" id="ARBA00047669"/>
    </source>
</evidence>
<dbReference type="GO" id="GO:0005975">
    <property type="term" value="P:carbohydrate metabolic process"/>
    <property type="evidence" value="ECO:0007669"/>
    <property type="project" value="InterPro"/>
</dbReference>
<gene>
    <name evidence="16" type="ORF">EVG20_g2204</name>
</gene>
<comment type="catalytic activity">
    <reaction evidence="10">
        <text>N(4)-(alpha-D-Man-(1-&gt;2)-alpha-D-Man-(1-&gt;2)-alpha-D-Man-(1-&gt;3)-[alpha-D-Man-(1-&gt;2)-alpha-D-Man-(1-&gt;3)-[alpha-D-Man-(1-&gt;2)-alpha-D-Man-(1-&gt;6)]-alpha-D-Man-(1-&gt;6)]-beta-D-Man-(1-&gt;4)-beta-D-GlcNAc-(1-&gt;4)-beta-D-GlcNAc)-L-asparaginyl-[protein] (N-glucan mannose isomer 9A1,2,3B1,2,3) + 4 H2O = N(4)-(alpha-D-Man-(1-&gt;3)-[alpha-D-Man-(1-&gt;3)-[alpha-D-Man-(1-&gt;6)]-alpha-D-Man-(1-&gt;6)]-beta-D-Man-(1-&gt;4)-beta-D-GlcNAc-(1-&gt;4)-beta-D-GlcNAc)-L-asparaginyl-[protein] (N-glucan mannose isomer 5A1,2) + 4 beta-D-mannose</text>
        <dbReference type="Rhea" id="RHEA:56008"/>
        <dbReference type="Rhea" id="RHEA-COMP:14356"/>
        <dbReference type="Rhea" id="RHEA-COMP:14367"/>
        <dbReference type="ChEBI" id="CHEBI:15377"/>
        <dbReference type="ChEBI" id="CHEBI:28563"/>
        <dbReference type="ChEBI" id="CHEBI:59087"/>
        <dbReference type="ChEBI" id="CHEBI:139493"/>
        <dbReference type="EC" id="3.2.1.113"/>
    </reaction>
</comment>
<dbReference type="InterPro" id="IPR012341">
    <property type="entry name" value="6hp_glycosidase-like_sf"/>
</dbReference>
<feature type="disulfide bond" evidence="13">
    <location>
        <begin position="439"/>
        <end position="468"/>
    </location>
</feature>
<evidence type="ECO:0000256" key="5">
    <source>
        <dbReference type="ARBA" id="ARBA00022801"/>
    </source>
</evidence>
<evidence type="ECO:0000256" key="7">
    <source>
        <dbReference type="ARBA" id="ARBA00023180"/>
    </source>
</evidence>
<feature type="active site" evidence="11">
    <location>
        <position position="524"/>
    </location>
</feature>
<dbReference type="Gene3D" id="1.50.10.10">
    <property type="match status" value="1"/>
</dbReference>
<feature type="active site" evidence="11">
    <location>
        <position position="374"/>
    </location>
</feature>
<dbReference type="InterPro" id="IPR050749">
    <property type="entry name" value="Glycosyl_Hydrolase_47"/>
</dbReference>
<evidence type="ECO:0000256" key="8">
    <source>
        <dbReference type="ARBA" id="ARBA00023295"/>
    </source>
</evidence>
<feature type="active site" description="Proton donor" evidence="11">
    <location>
        <position position="244"/>
    </location>
</feature>
<evidence type="ECO:0000256" key="14">
    <source>
        <dbReference type="RuleBase" id="RU361193"/>
    </source>
</evidence>
<sequence>MGVARVAFLTACGSLAASVCSRWLMEMCILGGAWHDSGLSLIVGAVLSGITSEITLATLSHLLIHLHAEPAARVSFIPRASTEAFLCIQLDDGYLYGLGIHPRAVGSFPAFLVPTHRALRPSYSPTMRRTIAAALFLSPLALGANIQKPGIRLPANAAANRQAVVDIFTDSYQTYRTLAFGHDEVNPVSRTVQDPRNGWGASIVDGLSTMHIMGLTDFFNEGVNFSQSINFNQSNTPNTVSVFESTIRYVGGLISAYELSGKQHFFLVEKAKQLADKLAFAWVGNNTVPFGFVDFSDNTPTFQTSNIAEAGTLTLEWSRLSEYTGDDKYRALTEGSVKDIAAQPDPLPGLAGQGIDPTSGTITDPYITWGGGSDSYFEYLIKYARLSNTPDNTFANTWRTAVDSSIKTLLKTSTVGNHLYLADFDESRTIRHVGSHLACFYAGNWLMGGRLTNNQTIVDIALELNDACWNTYAGDATGIGPEAFAFISSDGNFTGNGNPSADQIAFYQKNGYYITSSDYIQRPEVLESNFYAWRVTGDSKYVDRAASAVSSFQKFLKVSTGGYSGINDVNNVNTTRIDETESFWFAEVLKYLFLTFDDPNAISLDSFVFNTEGHPFIAPPAKATYGTGINPATKTPPPPTTTRGPRPAVSPDAQLGPIKSAS</sequence>
<dbReference type="EC" id="3.2.1.-" evidence="14"/>
<comment type="caution">
    <text evidence="16">The sequence shown here is derived from an EMBL/GenBank/DDBJ whole genome shotgun (WGS) entry which is preliminary data.</text>
</comment>
<evidence type="ECO:0000256" key="12">
    <source>
        <dbReference type="PIRSR" id="PIRSR601382-2"/>
    </source>
</evidence>
<reference evidence="16 17" key="1">
    <citation type="submission" date="2019-02" db="EMBL/GenBank/DDBJ databases">
        <title>Genome sequencing of the rare red list fungi Dentipellis fragilis.</title>
        <authorList>
            <person name="Buettner E."/>
            <person name="Kellner H."/>
        </authorList>
    </citation>
    <scope>NUCLEOTIDE SEQUENCE [LARGE SCALE GENOMIC DNA]</scope>
    <source>
        <strain evidence="16 17">DSM 105465</strain>
    </source>
</reference>
<dbReference type="GO" id="GO:0005509">
    <property type="term" value="F:calcium ion binding"/>
    <property type="evidence" value="ECO:0007669"/>
    <property type="project" value="InterPro"/>
</dbReference>
<keyword evidence="12" id="KW-0106">Calcium</keyword>
<evidence type="ECO:0000256" key="13">
    <source>
        <dbReference type="PIRSR" id="PIRSR601382-3"/>
    </source>
</evidence>
<evidence type="ECO:0000256" key="4">
    <source>
        <dbReference type="ARBA" id="ARBA00022729"/>
    </source>
</evidence>
<dbReference type="GO" id="GO:0036503">
    <property type="term" value="P:ERAD pathway"/>
    <property type="evidence" value="ECO:0007669"/>
    <property type="project" value="UniProtKB-ARBA"/>
</dbReference>
<dbReference type="STRING" id="205917.A0A4Y9ZAF2"/>
<dbReference type="AlphaFoldDB" id="A0A4Y9ZAF2"/>
<name>A0A4Y9ZAF2_9AGAM</name>
<comment type="cofactor">
    <cofactor evidence="1 12">
        <name>Ca(2+)</name>
        <dbReference type="ChEBI" id="CHEBI:29108"/>
    </cofactor>
</comment>
<evidence type="ECO:0000256" key="15">
    <source>
        <dbReference type="SAM" id="MobiDB-lite"/>
    </source>
</evidence>
<accession>A0A4Y9ZAF2</accession>
<evidence type="ECO:0000256" key="1">
    <source>
        <dbReference type="ARBA" id="ARBA00001913"/>
    </source>
</evidence>
<dbReference type="GO" id="GO:0004571">
    <property type="term" value="F:mannosyl-oligosaccharide 1,2-alpha-mannosidase activity"/>
    <property type="evidence" value="ECO:0007669"/>
    <property type="project" value="UniProtKB-EC"/>
</dbReference>
<keyword evidence="12" id="KW-0479">Metal-binding</keyword>
<keyword evidence="7" id="KW-0325">Glycoprotein</keyword>
<feature type="binding site" evidence="12">
    <location>
        <position position="611"/>
    </location>
    <ligand>
        <name>Ca(2+)</name>
        <dbReference type="ChEBI" id="CHEBI:29108"/>
    </ligand>
</feature>
<comment type="catalytic activity">
    <reaction evidence="9">
        <text>N(4)-(alpha-D-Man-(1-&gt;2)-alpha-D-Man-(1-&gt;2)-alpha-D-Man-(1-&gt;3)-[alpha-D-Man-(1-&gt;3)-[alpha-D-Man-(1-&gt;2)-alpha-D-Man-(1-&gt;6)]-alpha-D-Man-(1-&gt;6)]-beta-D-Man-(1-&gt;4)-beta-D-GlcNAc-(1-&gt;4)-beta-D-GlcNAc)-L-asparaginyl-[protein] (N-glucan mannose isomer 8A1,2,3B1,3) + 3 H2O = N(4)-(alpha-D-Man-(1-&gt;3)-[alpha-D-Man-(1-&gt;3)-[alpha-D-Man-(1-&gt;6)]-alpha-D-Man-(1-&gt;6)]-beta-D-Man-(1-&gt;4)-beta-D-GlcNAc-(1-&gt;4)-beta-D-GlcNAc)-L-asparaginyl-[protein] (N-glucan mannose isomer 5A1,2) + 3 beta-D-mannose</text>
        <dbReference type="Rhea" id="RHEA:56028"/>
        <dbReference type="Rhea" id="RHEA-COMP:14358"/>
        <dbReference type="Rhea" id="RHEA-COMP:14367"/>
        <dbReference type="ChEBI" id="CHEBI:15377"/>
        <dbReference type="ChEBI" id="CHEBI:28563"/>
        <dbReference type="ChEBI" id="CHEBI:59087"/>
        <dbReference type="ChEBI" id="CHEBI:60628"/>
        <dbReference type="EC" id="3.2.1.113"/>
    </reaction>
</comment>
<dbReference type="InterPro" id="IPR001382">
    <property type="entry name" value="Glyco_hydro_47"/>
</dbReference>
<evidence type="ECO:0000256" key="11">
    <source>
        <dbReference type="PIRSR" id="PIRSR601382-1"/>
    </source>
</evidence>
<comment type="pathway">
    <text evidence="2">Protein modification; protein glycosylation.</text>
</comment>
<dbReference type="FunFam" id="1.50.10.10:FF:000047">
    <property type="entry name" value="Mannosyl-oligosaccharide alpha-1,2-mannosidase"/>
    <property type="match status" value="1"/>
</dbReference>